<feature type="domain" description="HTH HARE-type" evidence="2">
    <location>
        <begin position="223"/>
        <end position="287"/>
    </location>
</feature>
<dbReference type="Gene3D" id="1.10.10.1250">
    <property type="entry name" value="RNA polymerase, subunit delta, N-terminal domain"/>
    <property type="match status" value="1"/>
</dbReference>
<accession>A0A1G2F6G5</accession>
<dbReference type="SUPFAM" id="SSF88659">
    <property type="entry name" value="Sigma3 and sigma4 domains of RNA polymerase sigma factors"/>
    <property type="match status" value="1"/>
</dbReference>
<dbReference type="Proteomes" id="UP000177810">
    <property type="component" value="Unassembled WGS sequence"/>
</dbReference>
<dbReference type="InterPro" id="IPR000943">
    <property type="entry name" value="RNA_pol_sigma70"/>
</dbReference>
<evidence type="ECO:0000313" key="4">
    <source>
        <dbReference type="Proteomes" id="UP000177810"/>
    </source>
</evidence>
<dbReference type="InterPro" id="IPR007630">
    <property type="entry name" value="RNA_pol_sigma70_r4"/>
</dbReference>
<gene>
    <name evidence="3" type="ORF">A2V69_01635</name>
</gene>
<proteinExistence type="predicted"/>
<dbReference type="PROSITE" id="PS51913">
    <property type="entry name" value="HTH_HARE"/>
    <property type="match status" value="1"/>
</dbReference>
<protein>
    <recommendedName>
        <fullName evidence="2">HTH HARE-type domain-containing protein</fullName>
    </recommendedName>
</protein>
<dbReference type="STRING" id="1801990.A2V69_01635"/>
<dbReference type="InterPro" id="IPR038087">
    <property type="entry name" value="RNAP_delta_N_dom_sf"/>
</dbReference>
<dbReference type="AlphaFoldDB" id="A0A1G2F6G5"/>
<evidence type="ECO:0000259" key="2">
    <source>
        <dbReference type="PROSITE" id="PS51913"/>
    </source>
</evidence>
<dbReference type="InterPro" id="IPR013324">
    <property type="entry name" value="RNA_pol_sigma_r3/r4-like"/>
</dbReference>
<dbReference type="GO" id="GO:0003700">
    <property type="term" value="F:DNA-binding transcription factor activity"/>
    <property type="evidence" value="ECO:0007669"/>
    <property type="project" value="InterPro"/>
</dbReference>
<dbReference type="InterPro" id="IPR036388">
    <property type="entry name" value="WH-like_DNA-bd_sf"/>
</dbReference>
<keyword evidence="1" id="KW-0804">Transcription</keyword>
<dbReference type="GO" id="GO:0006352">
    <property type="term" value="P:DNA-templated transcription initiation"/>
    <property type="evidence" value="ECO:0007669"/>
    <property type="project" value="InterPro"/>
</dbReference>
<sequence>MAKSTSTKNINKTLSTRTEKALLFLTNPRVRDVIERRFGIKNGKIETLEAIGHGYGITRERVRQIEENGLRALKSERVLPLFEPVFAYLNDFFNEHGNLAGEEYLYCTLTNTNEFHPLRGQLYLVLTIGDPYQRIINDERFNPYWITDKSVRNVAGKVVDFLIDHFTKQNKVFHESDILDVLSQKHSNLSQKMLCVILDISKEINKNIFGQLGLTYWPEISPQGVKDRAYLILKKEGKPLHFTLITELINKSDFGDRLAHTQTVHNELIKSPKFVLTGRGTYALAEWGYEPGTVEETIEKILKTNKRPMTKEEILEAVLLQRQVKPTTILLNLQRSPKTKKLGDGKYALV</sequence>
<evidence type="ECO:0000256" key="1">
    <source>
        <dbReference type="ARBA" id="ARBA00023163"/>
    </source>
</evidence>
<dbReference type="InterPro" id="IPR007759">
    <property type="entry name" value="Asxl_HARE-HTH"/>
</dbReference>
<comment type="caution">
    <text evidence="3">The sequence shown here is derived from an EMBL/GenBank/DDBJ whole genome shotgun (WGS) entry which is preliminary data.</text>
</comment>
<dbReference type="Pfam" id="PF04545">
    <property type="entry name" value="Sigma70_r4"/>
    <property type="match status" value="1"/>
</dbReference>
<evidence type="ECO:0000313" key="3">
    <source>
        <dbReference type="EMBL" id="OGZ33210.1"/>
    </source>
</evidence>
<dbReference type="PANTHER" id="PTHR30603">
    <property type="entry name" value="RNA POLYMERASE SIGMA FACTOR RPO"/>
    <property type="match status" value="1"/>
</dbReference>
<organism evidence="3 4">
    <name type="scientific">Candidatus Portnoybacteria bacterium RBG_13_40_8</name>
    <dbReference type="NCBI Taxonomy" id="1801990"/>
    <lineage>
        <taxon>Bacteria</taxon>
        <taxon>Candidatus Portnoyibacteriota</taxon>
    </lineage>
</organism>
<dbReference type="InterPro" id="IPR050239">
    <property type="entry name" value="Sigma-70_RNA_pol_init_factors"/>
</dbReference>
<dbReference type="EMBL" id="MHMT01000003">
    <property type="protein sequence ID" value="OGZ33210.1"/>
    <property type="molecule type" value="Genomic_DNA"/>
</dbReference>
<dbReference type="Gene3D" id="1.10.10.10">
    <property type="entry name" value="Winged helix-like DNA-binding domain superfamily/Winged helix DNA-binding domain"/>
    <property type="match status" value="1"/>
</dbReference>
<dbReference type="PANTHER" id="PTHR30603:SF47">
    <property type="entry name" value="RNA POLYMERASE SIGMA FACTOR SIGD, CHLOROPLASTIC"/>
    <property type="match status" value="1"/>
</dbReference>
<reference evidence="3 4" key="1">
    <citation type="journal article" date="2016" name="Nat. Commun.">
        <title>Thousands of microbial genomes shed light on interconnected biogeochemical processes in an aquifer system.</title>
        <authorList>
            <person name="Anantharaman K."/>
            <person name="Brown C.T."/>
            <person name="Hug L.A."/>
            <person name="Sharon I."/>
            <person name="Castelle C.J."/>
            <person name="Probst A.J."/>
            <person name="Thomas B.C."/>
            <person name="Singh A."/>
            <person name="Wilkins M.J."/>
            <person name="Karaoz U."/>
            <person name="Brodie E.L."/>
            <person name="Williams K.H."/>
            <person name="Hubbard S.S."/>
            <person name="Banfield J.F."/>
        </authorList>
    </citation>
    <scope>NUCLEOTIDE SEQUENCE [LARGE SCALE GENOMIC DNA]</scope>
</reference>
<dbReference type="PRINTS" id="PR00046">
    <property type="entry name" value="SIGMA70FCT"/>
</dbReference>
<name>A0A1G2F6G5_9BACT</name>